<dbReference type="Pfam" id="PF00535">
    <property type="entry name" value="Glycos_transf_2"/>
    <property type="match status" value="1"/>
</dbReference>
<evidence type="ECO:0000256" key="2">
    <source>
        <dbReference type="ARBA" id="ARBA00006739"/>
    </source>
</evidence>
<protein>
    <submittedName>
        <fullName evidence="6">Glycosyltransferase family 2 protein</fullName>
    </submittedName>
</protein>
<evidence type="ECO:0000256" key="1">
    <source>
        <dbReference type="ARBA" id="ARBA00004776"/>
    </source>
</evidence>
<dbReference type="AlphaFoldDB" id="A0A6B0YPK3"/>
<evidence type="ECO:0000313" key="6">
    <source>
        <dbReference type="EMBL" id="MXY92976.1"/>
    </source>
</evidence>
<dbReference type="InterPro" id="IPR029044">
    <property type="entry name" value="Nucleotide-diphossugar_trans"/>
</dbReference>
<accession>A0A6B0YPK3</accession>
<sequence>MSIQNSIDELDNAMNVNGAINGASKTGENPACAPFFSILIPNYNGVRHLPDLFAGLASQSFTDFELIFADDASSDDSVAWVQANARQTRILSGSENCGFVSTVNSAARASRGRVIVLLNNDTQPAPDFLAELAKTVCAQPGAGIVAAKLLLFDERDRIHTAGDLMGRDGIPRNRGVWATDSGQFDNSEDVFGGCGGAMAVRRELWEALDGFDEEFWMYVEDVDFSFRAQLLGWHAAFAPAARVFHKLGGSGGDELSSFYVARNTIWTLAKNMPTSLLLSHSSHVLRAQLSIAADALRNYRGSAARARLRGQLAGLLGLPRVLQQRALVQSRKRRHDVEIDRLLV</sequence>
<evidence type="ECO:0000256" key="3">
    <source>
        <dbReference type="ARBA" id="ARBA00022676"/>
    </source>
</evidence>
<dbReference type="Gene3D" id="3.90.550.10">
    <property type="entry name" value="Spore Coat Polysaccharide Biosynthesis Protein SpsA, Chain A"/>
    <property type="match status" value="1"/>
</dbReference>
<dbReference type="SUPFAM" id="SSF53448">
    <property type="entry name" value="Nucleotide-diphospho-sugar transferases"/>
    <property type="match status" value="1"/>
</dbReference>
<evidence type="ECO:0000259" key="5">
    <source>
        <dbReference type="Pfam" id="PF00535"/>
    </source>
</evidence>
<keyword evidence="4 6" id="KW-0808">Transferase</keyword>
<dbReference type="GO" id="GO:0016757">
    <property type="term" value="F:glycosyltransferase activity"/>
    <property type="evidence" value="ECO:0007669"/>
    <property type="project" value="UniProtKB-KW"/>
</dbReference>
<reference evidence="6" key="1">
    <citation type="submission" date="2019-09" db="EMBL/GenBank/DDBJ databases">
        <title>Characterisation of the sponge microbiome using genome-centric metagenomics.</title>
        <authorList>
            <person name="Engelberts J.P."/>
            <person name="Robbins S.J."/>
            <person name="De Goeij J.M."/>
            <person name="Aranda M."/>
            <person name="Bell S.C."/>
            <person name="Webster N.S."/>
        </authorList>
    </citation>
    <scope>NUCLEOTIDE SEQUENCE</scope>
    <source>
        <strain evidence="6">SB0664_bin_27</strain>
    </source>
</reference>
<dbReference type="InterPro" id="IPR001173">
    <property type="entry name" value="Glyco_trans_2-like"/>
</dbReference>
<organism evidence="6">
    <name type="scientific">Caldilineaceae bacterium SB0664_bin_27</name>
    <dbReference type="NCBI Taxonomy" id="2605260"/>
    <lineage>
        <taxon>Bacteria</taxon>
        <taxon>Bacillati</taxon>
        <taxon>Chloroflexota</taxon>
        <taxon>Caldilineae</taxon>
        <taxon>Caldilineales</taxon>
        <taxon>Caldilineaceae</taxon>
    </lineage>
</organism>
<dbReference type="PANTHER" id="PTHR43179:SF12">
    <property type="entry name" value="GALACTOFURANOSYLTRANSFERASE GLFT2"/>
    <property type="match status" value="1"/>
</dbReference>
<gene>
    <name evidence="6" type="ORF">F4Y42_05945</name>
</gene>
<name>A0A6B0YPK3_9CHLR</name>
<comment type="caution">
    <text evidence="6">The sequence shown here is derived from an EMBL/GenBank/DDBJ whole genome shotgun (WGS) entry which is preliminary data.</text>
</comment>
<keyword evidence="3" id="KW-0328">Glycosyltransferase</keyword>
<dbReference type="CDD" id="cd04186">
    <property type="entry name" value="GT_2_like_c"/>
    <property type="match status" value="1"/>
</dbReference>
<feature type="domain" description="Glycosyltransferase 2-like" evidence="5">
    <location>
        <begin position="37"/>
        <end position="204"/>
    </location>
</feature>
<evidence type="ECO:0000256" key="4">
    <source>
        <dbReference type="ARBA" id="ARBA00022679"/>
    </source>
</evidence>
<dbReference type="EMBL" id="VXRG01000052">
    <property type="protein sequence ID" value="MXY92976.1"/>
    <property type="molecule type" value="Genomic_DNA"/>
</dbReference>
<proteinExistence type="inferred from homology"/>
<dbReference type="PANTHER" id="PTHR43179">
    <property type="entry name" value="RHAMNOSYLTRANSFERASE WBBL"/>
    <property type="match status" value="1"/>
</dbReference>
<comment type="similarity">
    <text evidence="2">Belongs to the glycosyltransferase 2 family.</text>
</comment>
<comment type="pathway">
    <text evidence="1">Cell wall biogenesis; cell wall polysaccharide biosynthesis.</text>
</comment>